<sequence>MRSQSFQFKLFMLFISILIVSSCSSNESKSSQGNEEATSDRELSMSTTNELNAVKVDKIALVGIQATNPENHTTPPVVDSGEYLMVNEFGPLSVDHAEIYAEDLSSLVGHVAQISPGTTPNSFKYNVYSRSTVDSVLRFSAKAITPIYSNSLEKKATKQEIVDAKLVFLDANINADEFYTYTNQAVMALRLKDDDVNQNKLTPYNCSTSPECKNYVVDWAEIRQIKTYKYKKADKSIKVRNLPPFVSAIFSGGDFAIMKENSDKQVITKILVHLAPIKFWIH</sequence>
<dbReference type="AlphaFoldDB" id="A0A1V9G2J0"/>
<protein>
    <recommendedName>
        <fullName evidence="5">Lipoprotein</fullName>
    </recommendedName>
</protein>
<dbReference type="Proteomes" id="UP000192796">
    <property type="component" value="Unassembled WGS sequence"/>
</dbReference>
<feature type="region of interest" description="Disordered" evidence="1">
    <location>
        <begin position="25"/>
        <end position="45"/>
    </location>
</feature>
<feature type="chain" id="PRO_5013320305" description="Lipoprotein" evidence="2">
    <location>
        <begin position="26"/>
        <end position="282"/>
    </location>
</feature>
<dbReference type="RefSeq" id="WP_081146587.1">
    <property type="nucleotide sequence ID" value="NZ_LVYD01000041.1"/>
</dbReference>
<evidence type="ECO:0008006" key="5">
    <source>
        <dbReference type="Google" id="ProtNLM"/>
    </source>
</evidence>
<evidence type="ECO:0000313" key="4">
    <source>
        <dbReference type="Proteomes" id="UP000192796"/>
    </source>
</evidence>
<reference evidence="3 4" key="1">
    <citation type="submission" date="2016-03" db="EMBL/GenBank/DDBJ databases">
        <title>Niastella vici sp. nov., isolated from farmland soil.</title>
        <authorList>
            <person name="Chen L."/>
            <person name="Wang D."/>
            <person name="Yang S."/>
            <person name="Wang G."/>
        </authorList>
    </citation>
    <scope>NUCLEOTIDE SEQUENCE [LARGE SCALE GENOMIC DNA]</scope>
    <source>
        <strain evidence="3 4">DJ57</strain>
    </source>
</reference>
<proteinExistence type="predicted"/>
<keyword evidence="2" id="KW-0732">Signal</keyword>
<evidence type="ECO:0000256" key="2">
    <source>
        <dbReference type="SAM" id="SignalP"/>
    </source>
</evidence>
<accession>A0A1V9G2J0</accession>
<dbReference type="EMBL" id="LVYD01000041">
    <property type="protein sequence ID" value="OQP64774.1"/>
    <property type="molecule type" value="Genomic_DNA"/>
</dbReference>
<organism evidence="3 4">
    <name type="scientific">Niastella vici</name>
    <dbReference type="NCBI Taxonomy" id="1703345"/>
    <lineage>
        <taxon>Bacteria</taxon>
        <taxon>Pseudomonadati</taxon>
        <taxon>Bacteroidota</taxon>
        <taxon>Chitinophagia</taxon>
        <taxon>Chitinophagales</taxon>
        <taxon>Chitinophagaceae</taxon>
        <taxon>Niastella</taxon>
    </lineage>
</organism>
<gene>
    <name evidence="3" type="ORF">A3860_18625</name>
</gene>
<feature type="signal peptide" evidence="2">
    <location>
        <begin position="1"/>
        <end position="25"/>
    </location>
</feature>
<dbReference type="PROSITE" id="PS51257">
    <property type="entry name" value="PROKAR_LIPOPROTEIN"/>
    <property type="match status" value="1"/>
</dbReference>
<keyword evidence="4" id="KW-1185">Reference proteome</keyword>
<evidence type="ECO:0000256" key="1">
    <source>
        <dbReference type="SAM" id="MobiDB-lite"/>
    </source>
</evidence>
<comment type="caution">
    <text evidence="3">The sequence shown here is derived from an EMBL/GenBank/DDBJ whole genome shotgun (WGS) entry which is preliminary data.</text>
</comment>
<name>A0A1V9G2J0_9BACT</name>
<evidence type="ECO:0000313" key="3">
    <source>
        <dbReference type="EMBL" id="OQP64774.1"/>
    </source>
</evidence>